<dbReference type="OrthoDB" id="9813285at2"/>
<evidence type="ECO:0000259" key="1">
    <source>
        <dbReference type="PROSITE" id="PS50994"/>
    </source>
</evidence>
<dbReference type="InterPro" id="IPR012337">
    <property type="entry name" value="RNaseH-like_sf"/>
</dbReference>
<dbReference type="InterPro" id="IPR001584">
    <property type="entry name" value="Integrase_cat-core"/>
</dbReference>
<dbReference type="EMBL" id="OCTN01000016">
    <property type="protein sequence ID" value="SOH95679.1"/>
    <property type="molecule type" value="Genomic_DNA"/>
</dbReference>
<dbReference type="PANTHER" id="PTHR47515:SF1">
    <property type="entry name" value="BLR2054 PROTEIN"/>
    <property type="match status" value="1"/>
</dbReference>
<dbReference type="Proteomes" id="UP000220034">
    <property type="component" value="Unassembled WGS sequence"/>
</dbReference>
<feature type="domain" description="Integrase catalytic" evidence="1">
    <location>
        <begin position="1"/>
        <end position="139"/>
    </location>
</feature>
<accession>A0A2C9CYX8</accession>
<sequence>FRILAVNDDCCRENLCLMADTSISGARVARELDALVRIYGKPACIVSDNGTEFTSRAILKWANENDVEWHYIDPGKPQQNGFIESFNGSLRDELLNEEWFDSLDDARRKLALWRYDYNNVRPHSSLENQTPAEARRALQQFEASAHDALAQTDDEQYENHTRKLSL</sequence>
<dbReference type="PROSITE" id="PS50994">
    <property type="entry name" value="INTEGRASE"/>
    <property type="match status" value="1"/>
</dbReference>
<gene>
    <name evidence="2" type="ORF">SAMN06273572_1161</name>
</gene>
<dbReference type="PANTHER" id="PTHR47515">
    <property type="entry name" value="LOW CALCIUM RESPONSE LOCUS PROTEIN T"/>
    <property type="match status" value="1"/>
</dbReference>
<dbReference type="AlphaFoldDB" id="A0A2C9CYX8"/>
<reference evidence="3" key="1">
    <citation type="submission" date="2017-09" db="EMBL/GenBank/DDBJ databases">
        <authorList>
            <person name="Varghese N."/>
            <person name="Submissions S."/>
        </authorList>
    </citation>
    <scope>NUCLEOTIDE SEQUENCE [LARGE SCALE GENOMIC DNA]</scope>
    <source>
        <strain evidence="3">C7</strain>
    </source>
</reference>
<feature type="non-terminal residue" evidence="2">
    <location>
        <position position="1"/>
    </location>
</feature>
<dbReference type="RefSeq" id="WP_145996779.1">
    <property type="nucleotide sequence ID" value="NZ_OCTN01000016.1"/>
</dbReference>
<dbReference type="Pfam" id="PF13683">
    <property type="entry name" value="rve_3"/>
    <property type="match status" value="1"/>
</dbReference>
<dbReference type="GO" id="GO:0015074">
    <property type="term" value="P:DNA integration"/>
    <property type="evidence" value="ECO:0007669"/>
    <property type="project" value="InterPro"/>
</dbReference>
<proteinExistence type="predicted"/>
<dbReference type="GO" id="GO:0003676">
    <property type="term" value="F:nucleic acid binding"/>
    <property type="evidence" value="ECO:0007669"/>
    <property type="project" value="InterPro"/>
</dbReference>
<organism evidence="2 3">
    <name type="scientific">Pontivivens marinum</name>
    <dbReference type="NCBI Taxonomy" id="1690039"/>
    <lineage>
        <taxon>Bacteria</taxon>
        <taxon>Pseudomonadati</taxon>
        <taxon>Pseudomonadota</taxon>
        <taxon>Alphaproteobacteria</taxon>
        <taxon>Rhodobacterales</taxon>
        <taxon>Paracoccaceae</taxon>
        <taxon>Pontivivens</taxon>
    </lineage>
</organism>
<protein>
    <submittedName>
        <fullName evidence="2">Putative transposase</fullName>
    </submittedName>
</protein>
<dbReference type="InterPro" id="IPR036397">
    <property type="entry name" value="RNaseH_sf"/>
</dbReference>
<evidence type="ECO:0000313" key="2">
    <source>
        <dbReference type="EMBL" id="SOH95679.1"/>
    </source>
</evidence>
<keyword evidence="3" id="KW-1185">Reference proteome</keyword>
<dbReference type="SUPFAM" id="SSF53098">
    <property type="entry name" value="Ribonuclease H-like"/>
    <property type="match status" value="1"/>
</dbReference>
<dbReference type="Gene3D" id="3.30.420.10">
    <property type="entry name" value="Ribonuclease H-like superfamily/Ribonuclease H"/>
    <property type="match status" value="1"/>
</dbReference>
<name>A0A2C9CYX8_9RHOB</name>
<evidence type="ECO:0000313" key="3">
    <source>
        <dbReference type="Proteomes" id="UP000220034"/>
    </source>
</evidence>